<gene>
    <name evidence="2" type="ORF">ERS852490_02051</name>
    <name evidence="3" type="ORF">ERS852492_02205</name>
</gene>
<dbReference type="GeneID" id="41357489"/>
<accession>A0A174YTG3</accession>
<evidence type="ECO:0000313" key="3">
    <source>
        <dbReference type="EMBL" id="CUQ88206.1"/>
    </source>
</evidence>
<keyword evidence="1" id="KW-0812">Transmembrane</keyword>
<dbReference type="EMBL" id="CZBU01000004">
    <property type="protein sequence ID" value="CUQ78383.1"/>
    <property type="molecule type" value="Genomic_DNA"/>
</dbReference>
<dbReference type="Proteomes" id="UP000095621">
    <property type="component" value="Unassembled WGS sequence"/>
</dbReference>
<keyword evidence="1" id="KW-1133">Transmembrane helix</keyword>
<evidence type="ECO:0000313" key="5">
    <source>
        <dbReference type="Proteomes" id="UP000095780"/>
    </source>
</evidence>
<dbReference type="Proteomes" id="UP000095780">
    <property type="component" value="Unassembled WGS sequence"/>
</dbReference>
<dbReference type="AlphaFoldDB" id="A0A174YTG3"/>
<evidence type="ECO:0000256" key="1">
    <source>
        <dbReference type="SAM" id="Phobius"/>
    </source>
</evidence>
<feature type="transmembrane region" description="Helical" evidence="1">
    <location>
        <begin position="6"/>
        <end position="23"/>
    </location>
</feature>
<reference evidence="4 5" key="1">
    <citation type="submission" date="2015-09" db="EMBL/GenBank/DDBJ databases">
        <authorList>
            <consortium name="Pathogen Informatics"/>
        </authorList>
    </citation>
    <scope>NUCLEOTIDE SEQUENCE [LARGE SCALE GENOMIC DNA]</scope>
    <source>
        <strain evidence="2 4">2789STDY5834875</strain>
        <strain evidence="3 5">2789STDY5834878</strain>
    </source>
</reference>
<sequence length="51" mass="5258">MGQVISAGILLVVVVAIYIAVSYKHEKSGLGKGCDGNCGSCGLRSCKTDKK</sequence>
<dbReference type="EMBL" id="CZBV01000006">
    <property type="protein sequence ID" value="CUQ88206.1"/>
    <property type="molecule type" value="Genomic_DNA"/>
</dbReference>
<protein>
    <recommendedName>
        <fullName evidence="6">FeoB-associated Cys-rich membrane protein</fullName>
    </recommendedName>
</protein>
<keyword evidence="1" id="KW-0472">Membrane</keyword>
<dbReference type="Pfam" id="PF12669">
    <property type="entry name" value="FeoB_associated"/>
    <property type="match status" value="1"/>
</dbReference>
<name>A0A174YTG3_9FIRM</name>
<evidence type="ECO:0000313" key="4">
    <source>
        <dbReference type="Proteomes" id="UP000095621"/>
    </source>
</evidence>
<dbReference type="RefSeq" id="WP_012739803.1">
    <property type="nucleotide sequence ID" value="NZ_CABIXW010000006.1"/>
</dbReference>
<evidence type="ECO:0008006" key="6">
    <source>
        <dbReference type="Google" id="ProtNLM"/>
    </source>
</evidence>
<organism evidence="2 4">
    <name type="scientific">Lachnospira eligens</name>
    <dbReference type="NCBI Taxonomy" id="39485"/>
    <lineage>
        <taxon>Bacteria</taxon>
        <taxon>Bacillati</taxon>
        <taxon>Bacillota</taxon>
        <taxon>Clostridia</taxon>
        <taxon>Lachnospirales</taxon>
        <taxon>Lachnospiraceae</taxon>
        <taxon>Lachnospira</taxon>
    </lineage>
</organism>
<evidence type="ECO:0000313" key="2">
    <source>
        <dbReference type="EMBL" id="CUQ78383.1"/>
    </source>
</evidence>
<proteinExistence type="predicted"/>